<accession>A0A3N5XZG4</accession>
<evidence type="ECO:0000313" key="1">
    <source>
        <dbReference type="EMBL" id="RPJ65466.1"/>
    </source>
</evidence>
<dbReference type="AlphaFoldDB" id="A0A3N5XZG4"/>
<keyword evidence="2" id="KW-1185">Reference proteome</keyword>
<dbReference type="EMBL" id="RPOK01000005">
    <property type="protein sequence ID" value="RPJ65466.1"/>
    <property type="molecule type" value="Genomic_DNA"/>
</dbReference>
<organism evidence="1 2">
    <name type="scientific">Alteromonas sediminis</name>
    <dbReference type="NCBI Taxonomy" id="2259342"/>
    <lineage>
        <taxon>Bacteria</taxon>
        <taxon>Pseudomonadati</taxon>
        <taxon>Pseudomonadota</taxon>
        <taxon>Gammaproteobacteria</taxon>
        <taxon>Alteromonadales</taxon>
        <taxon>Alteromonadaceae</taxon>
        <taxon>Alteromonas/Salinimonas group</taxon>
        <taxon>Alteromonas</taxon>
    </lineage>
</organism>
<protein>
    <submittedName>
        <fullName evidence="1">Uncharacterized protein</fullName>
    </submittedName>
</protein>
<dbReference type="Proteomes" id="UP000275281">
    <property type="component" value="Unassembled WGS sequence"/>
</dbReference>
<reference evidence="1 2" key="1">
    <citation type="submission" date="2018-11" db="EMBL/GenBank/DDBJ databases">
        <authorList>
            <person name="Ye M.-Q."/>
            <person name="Du Z.-J."/>
        </authorList>
    </citation>
    <scope>NUCLEOTIDE SEQUENCE [LARGE SCALE GENOMIC DNA]</scope>
    <source>
        <strain evidence="1 2">U0105</strain>
    </source>
</reference>
<evidence type="ECO:0000313" key="2">
    <source>
        <dbReference type="Proteomes" id="UP000275281"/>
    </source>
</evidence>
<gene>
    <name evidence="1" type="ORF">DRW07_16350</name>
</gene>
<dbReference type="RefSeq" id="WP_165870534.1">
    <property type="nucleotide sequence ID" value="NZ_JBHRSN010000014.1"/>
</dbReference>
<name>A0A3N5XZG4_9ALTE</name>
<comment type="caution">
    <text evidence="1">The sequence shown here is derived from an EMBL/GenBank/DDBJ whole genome shotgun (WGS) entry which is preliminary data.</text>
</comment>
<sequence>MQLMEYMLIVGLGLALVSLYAYWSPALNAPEKIVEEDKGVLILRTAPVSRLLGLFEKKVESANIVRVQQSNYGVTLFTQSDNAFDIFLPKRYVGPLLKHLESVLVKYDLIKVG</sequence>
<proteinExistence type="predicted"/>